<feature type="non-terminal residue" evidence="3">
    <location>
        <position position="1"/>
    </location>
</feature>
<gene>
    <name evidence="3" type="ORF">E1832_01710</name>
</gene>
<feature type="compositionally biased region" description="Low complexity" evidence="1">
    <location>
        <begin position="1"/>
        <end position="35"/>
    </location>
</feature>
<feature type="region of interest" description="Disordered" evidence="1">
    <location>
        <begin position="1"/>
        <end position="50"/>
    </location>
</feature>
<dbReference type="SUPFAM" id="SSF110997">
    <property type="entry name" value="Sporulation related repeat"/>
    <property type="match status" value="1"/>
</dbReference>
<evidence type="ECO:0000313" key="3">
    <source>
        <dbReference type="EMBL" id="TDK52349.1"/>
    </source>
</evidence>
<evidence type="ECO:0000259" key="2">
    <source>
        <dbReference type="PROSITE" id="PS51724"/>
    </source>
</evidence>
<dbReference type="AlphaFoldDB" id="A0A4R5VGE3"/>
<dbReference type="Pfam" id="PF05036">
    <property type="entry name" value="SPOR"/>
    <property type="match status" value="1"/>
</dbReference>
<feature type="region of interest" description="Disordered" evidence="1">
    <location>
        <begin position="141"/>
        <end position="160"/>
    </location>
</feature>
<dbReference type="Gene3D" id="3.30.70.1070">
    <property type="entry name" value="Sporulation related repeat"/>
    <property type="match status" value="1"/>
</dbReference>
<keyword evidence="4" id="KW-1185">Reference proteome</keyword>
<dbReference type="EMBL" id="SMUV01000038">
    <property type="protein sequence ID" value="TDK52349.1"/>
    <property type="molecule type" value="Genomic_DNA"/>
</dbReference>
<evidence type="ECO:0000313" key="4">
    <source>
        <dbReference type="Proteomes" id="UP000295301"/>
    </source>
</evidence>
<organism evidence="3 4">
    <name type="scientific">Antarcticimicrobium luteum</name>
    <dbReference type="NCBI Taxonomy" id="2547397"/>
    <lineage>
        <taxon>Bacteria</taxon>
        <taxon>Pseudomonadati</taxon>
        <taxon>Pseudomonadota</taxon>
        <taxon>Alphaproteobacteria</taxon>
        <taxon>Rhodobacterales</taxon>
        <taxon>Paracoccaceae</taxon>
        <taxon>Antarcticimicrobium</taxon>
    </lineage>
</organism>
<sequence length="319" mass="33742">RRVPAQAVAAPTVAPAVVSPAPRRTAPAAAPVIAPRKSEAPARSGCSNASSFSQQFINKGSDVRCGPQAEPPVTYGRGWDRQSAVTPARSGPPRVAAASLAPDTRVVPRHVYDQRRNTNTLVVPTGYRPVWSDDRLNPHRAERSLRPARPGPVNGAPDGYLKVVRGDDRLNPNRGRLSAAGDAGTDRIWTRTVPRDLVGLPTDRPVVTVPTEVARSPAETRRGVIRLSTRSAPGAEARGVTPSAPSRYVRVAAYDSDAEARQAAEALARGGLPMRLGTAHRGQATYKVVLAGPFAEEGAALAALSRVRAAGYPAARLNR</sequence>
<accession>A0A4R5VGE3</accession>
<feature type="region of interest" description="Disordered" evidence="1">
    <location>
        <begin position="72"/>
        <end position="95"/>
    </location>
</feature>
<evidence type="ECO:0000256" key="1">
    <source>
        <dbReference type="SAM" id="MobiDB-lite"/>
    </source>
</evidence>
<dbReference type="InterPro" id="IPR007730">
    <property type="entry name" value="SPOR-like_dom"/>
</dbReference>
<comment type="caution">
    <text evidence="3">The sequence shown here is derived from an EMBL/GenBank/DDBJ whole genome shotgun (WGS) entry which is preliminary data.</text>
</comment>
<dbReference type="InterPro" id="IPR036680">
    <property type="entry name" value="SPOR-like_sf"/>
</dbReference>
<proteinExistence type="predicted"/>
<dbReference type="OrthoDB" id="7843142at2"/>
<name>A0A4R5VGE3_9RHOB</name>
<dbReference type="RefSeq" id="WP_133358016.1">
    <property type="nucleotide sequence ID" value="NZ_SMUV01000038.1"/>
</dbReference>
<feature type="domain" description="SPOR" evidence="2">
    <location>
        <begin position="241"/>
        <end position="319"/>
    </location>
</feature>
<dbReference type="Proteomes" id="UP000295301">
    <property type="component" value="Unassembled WGS sequence"/>
</dbReference>
<reference evidence="3 4" key="1">
    <citation type="submission" date="2019-03" db="EMBL/GenBank/DDBJ databases">
        <title>Ruegeria lutea sp. nov., a novel strain, isolated from marine sediment, the Masan Bay, South Korea.</title>
        <authorList>
            <person name="Kim J."/>
            <person name="Kim D.-Y."/>
            <person name="Lee S.-S."/>
        </authorList>
    </citation>
    <scope>NUCLEOTIDE SEQUENCE [LARGE SCALE GENOMIC DNA]</scope>
    <source>
        <strain evidence="3 4">318-1</strain>
    </source>
</reference>
<dbReference type="PROSITE" id="PS51724">
    <property type="entry name" value="SPOR"/>
    <property type="match status" value="1"/>
</dbReference>
<dbReference type="GO" id="GO:0042834">
    <property type="term" value="F:peptidoglycan binding"/>
    <property type="evidence" value="ECO:0007669"/>
    <property type="project" value="InterPro"/>
</dbReference>
<protein>
    <submittedName>
        <fullName evidence="3">SPOR domain-containing protein</fullName>
    </submittedName>
</protein>